<proteinExistence type="predicted"/>
<keyword evidence="1" id="KW-0812">Transmembrane</keyword>
<protein>
    <submittedName>
        <fullName evidence="2">Uncharacterized protein</fullName>
    </submittedName>
</protein>
<evidence type="ECO:0000313" key="3">
    <source>
        <dbReference type="Proteomes" id="UP001172101"/>
    </source>
</evidence>
<organism evidence="2 3">
    <name type="scientific">Lasiosphaeria miniovina</name>
    <dbReference type="NCBI Taxonomy" id="1954250"/>
    <lineage>
        <taxon>Eukaryota</taxon>
        <taxon>Fungi</taxon>
        <taxon>Dikarya</taxon>
        <taxon>Ascomycota</taxon>
        <taxon>Pezizomycotina</taxon>
        <taxon>Sordariomycetes</taxon>
        <taxon>Sordariomycetidae</taxon>
        <taxon>Sordariales</taxon>
        <taxon>Lasiosphaeriaceae</taxon>
        <taxon>Lasiosphaeria</taxon>
    </lineage>
</organism>
<gene>
    <name evidence="2" type="ORF">B0T26DRAFT_696366</name>
</gene>
<keyword evidence="3" id="KW-1185">Reference proteome</keyword>
<dbReference type="GeneID" id="85324618"/>
<dbReference type="AlphaFoldDB" id="A0AA40E8K7"/>
<comment type="caution">
    <text evidence="2">The sequence shown here is derived from an EMBL/GenBank/DDBJ whole genome shotgun (WGS) entry which is preliminary data.</text>
</comment>
<evidence type="ECO:0000256" key="1">
    <source>
        <dbReference type="SAM" id="Phobius"/>
    </source>
</evidence>
<accession>A0AA40E8K7</accession>
<name>A0AA40E8K7_9PEZI</name>
<feature type="transmembrane region" description="Helical" evidence="1">
    <location>
        <begin position="29"/>
        <end position="56"/>
    </location>
</feature>
<evidence type="ECO:0000313" key="2">
    <source>
        <dbReference type="EMBL" id="KAK0728001.1"/>
    </source>
</evidence>
<reference evidence="2" key="1">
    <citation type="submission" date="2023-06" db="EMBL/GenBank/DDBJ databases">
        <title>Genome-scale phylogeny and comparative genomics of the fungal order Sordariales.</title>
        <authorList>
            <consortium name="Lawrence Berkeley National Laboratory"/>
            <person name="Hensen N."/>
            <person name="Bonometti L."/>
            <person name="Westerberg I."/>
            <person name="Brannstrom I.O."/>
            <person name="Guillou S."/>
            <person name="Cros-Aarteil S."/>
            <person name="Calhoun S."/>
            <person name="Haridas S."/>
            <person name="Kuo A."/>
            <person name="Mondo S."/>
            <person name="Pangilinan J."/>
            <person name="Riley R."/>
            <person name="LaButti K."/>
            <person name="Andreopoulos B."/>
            <person name="Lipzen A."/>
            <person name="Chen C."/>
            <person name="Yanf M."/>
            <person name="Daum C."/>
            <person name="Ng V."/>
            <person name="Clum A."/>
            <person name="Steindorff A."/>
            <person name="Ohm R."/>
            <person name="Martin F."/>
            <person name="Silar P."/>
            <person name="Natvig D."/>
            <person name="Lalanne C."/>
            <person name="Gautier V."/>
            <person name="Ament-velasquez S.L."/>
            <person name="Kruys A."/>
            <person name="Hutchinson M.I."/>
            <person name="Powell A.J."/>
            <person name="Barry K."/>
            <person name="Miller A.N."/>
            <person name="Grigoriev I.V."/>
            <person name="Debuchy R."/>
            <person name="Gladieux P."/>
            <person name="Thoren M.H."/>
            <person name="Johannesson H."/>
        </authorList>
    </citation>
    <scope>NUCLEOTIDE SEQUENCE</scope>
    <source>
        <strain evidence="2">SMH2392-1A</strain>
    </source>
</reference>
<dbReference type="EMBL" id="JAUIRO010000002">
    <property type="protein sequence ID" value="KAK0728001.1"/>
    <property type="molecule type" value="Genomic_DNA"/>
</dbReference>
<dbReference type="RefSeq" id="XP_060300856.1">
    <property type="nucleotide sequence ID" value="XM_060441348.1"/>
</dbReference>
<keyword evidence="1" id="KW-0472">Membrane</keyword>
<keyword evidence="1" id="KW-1133">Transmembrane helix</keyword>
<sequence length="92" mass="10234">MHPRVVHSVRSGLMSGPIVVPGRLPPFPFLSLAMILLLPYLTPVTMATVAGAALYFAGWFWDFIPITDEQSLPLPIRVVVASHIGCWFDRKF</sequence>
<dbReference type="Proteomes" id="UP001172101">
    <property type="component" value="Unassembled WGS sequence"/>
</dbReference>